<proteinExistence type="predicted"/>
<dbReference type="PROSITE" id="PS51257">
    <property type="entry name" value="PROKAR_LIPOPROTEIN"/>
    <property type="match status" value="1"/>
</dbReference>
<feature type="compositionally biased region" description="Basic and acidic residues" evidence="1">
    <location>
        <begin position="64"/>
        <end position="76"/>
    </location>
</feature>
<organism evidence="2">
    <name type="scientific">Singulisphaera sp. Ch08</name>
    <dbReference type="NCBI Taxonomy" id="3120278"/>
    <lineage>
        <taxon>Bacteria</taxon>
        <taxon>Pseudomonadati</taxon>
        <taxon>Planctomycetota</taxon>
        <taxon>Planctomycetia</taxon>
        <taxon>Isosphaerales</taxon>
        <taxon>Isosphaeraceae</taxon>
        <taxon>Singulisphaera</taxon>
    </lineage>
</organism>
<dbReference type="AlphaFoldDB" id="A0AAU7C936"/>
<dbReference type="RefSeq" id="WP_406694379.1">
    <property type="nucleotide sequence ID" value="NZ_CP155447.1"/>
</dbReference>
<accession>A0AAU7C936</accession>
<protein>
    <recommendedName>
        <fullName evidence="3">Carboxypeptidase regulatory-like domain-containing protein</fullName>
    </recommendedName>
</protein>
<feature type="region of interest" description="Disordered" evidence="1">
    <location>
        <begin position="56"/>
        <end position="79"/>
    </location>
</feature>
<evidence type="ECO:0000313" key="2">
    <source>
        <dbReference type="EMBL" id="XBH01635.1"/>
    </source>
</evidence>
<reference evidence="2" key="1">
    <citation type="submission" date="2024-05" db="EMBL/GenBank/DDBJ databases">
        <title>Planctomycetes of the genus Singulisphaera possess chitinolytic capabilities.</title>
        <authorList>
            <person name="Ivanova A."/>
        </authorList>
    </citation>
    <scope>NUCLEOTIDE SEQUENCE</scope>
    <source>
        <strain evidence="2">Ch08T</strain>
    </source>
</reference>
<evidence type="ECO:0000256" key="1">
    <source>
        <dbReference type="SAM" id="MobiDB-lite"/>
    </source>
</evidence>
<dbReference type="EMBL" id="CP155447">
    <property type="protein sequence ID" value="XBH01635.1"/>
    <property type="molecule type" value="Genomic_DNA"/>
</dbReference>
<name>A0AAU7C936_9BACT</name>
<sequence length="158" mass="17027">MFHWKSIGVMAASALALVGAGCGESNGRYPVYGKVLHKGEPAVGATVSFFPKDAAGSNGQIPRGEVESDGSFRLDSGDLGPGAPPGQYAVLVEWRQGPLRTHRRDTARTLGKRAAREGKRLLIADDRLKGRYFDIAHPRLDAEVKNESNTLPPFNLTD</sequence>
<evidence type="ECO:0008006" key="3">
    <source>
        <dbReference type="Google" id="ProtNLM"/>
    </source>
</evidence>
<gene>
    <name evidence="2" type="ORF">V5E97_25215</name>
</gene>